<accession>A0A1Y5RHJ6</accession>
<evidence type="ECO:0000313" key="2">
    <source>
        <dbReference type="Proteomes" id="UP000193870"/>
    </source>
</evidence>
<proteinExistence type="predicted"/>
<sequence>MTDASHKTSAMIAFASNEAAGFYDLPALIGGVLSRTGASISALDLGLSGDSIRYATDHGDLELLGRLHDDGAWQVTVTCDAVGGLGRQLCFQVVRRLIGRFPVSSVFWQPTRQRLAPGSFTWHALTVSPRRWRAPSITIFPANHAAATI</sequence>
<keyword evidence="2" id="KW-1185">Reference proteome</keyword>
<dbReference type="Proteomes" id="UP000193870">
    <property type="component" value="Unassembled WGS sequence"/>
</dbReference>
<reference evidence="1 2" key="1">
    <citation type="submission" date="2017-03" db="EMBL/GenBank/DDBJ databases">
        <authorList>
            <person name="Afonso C.L."/>
            <person name="Miller P.J."/>
            <person name="Scott M.A."/>
            <person name="Spackman E."/>
            <person name="Goraichik I."/>
            <person name="Dimitrov K.M."/>
            <person name="Suarez D.L."/>
            <person name="Swayne D.E."/>
        </authorList>
    </citation>
    <scope>NUCLEOTIDE SEQUENCE [LARGE SCALE GENOMIC DNA]</scope>
    <source>
        <strain evidence="1 2">CECT 7066</strain>
    </source>
</reference>
<dbReference type="EMBL" id="FWFV01000001">
    <property type="protein sequence ID" value="SLN16474.1"/>
    <property type="molecule type" value="Genomic_DNA"/>
</dbReference>
<name>A0A1Y5RHJ6_9RHOB</name>
<organism evidence="1 2">
    <name type="scientific">Palleronia marisminoris</name>
    <dbReference type="NCBI Taxonomy" id="315423"/>
    <lineage>
        <taxon>Bacteria</taxon>
        <taxon>Pseudomonadati</taxon>
        <taxon>Pseudomonadota</taxon>
        <taxon>Alphaproteobacteria</taxon>
        <taxon>Rhodobacterales</taxon>
        <taxon>Roseobacteraceae</taxon>
        <taxon>Palleronia</taxon>
    </lineage>
</organism>
<protein>
    <submittedName>
        <fullName evidence="1">Uncharacterized protein</fullName>
    </submittedName>
</protein>
<dbReference type="STRING" id="315423.SAMN04488020_101384"/>
<evidence type="ECO:0000313" key="1">
    <source>
        <dbReference type="EMBL" id="SLN16474.1"/>
    </source>
</evidence>
<gene>
    <name evidence="1" type="ORF">PAM7066_00384</name>
</gene>
<dbReference type="AlphaFoldDB" id="A0A1Y5RHJ6"/>